<organism evidence="1 2">
    <name type="scientific">Nocardiopsis terrae</name>
    <dbReference type="NCBI Taxonomy" id="372655"/>
    <lineage>
        <taxon>Bacteria</taxon>
        <taxon>Bacillati</taxon>
        <taxon>Actinomycetota</taxon>
        <taxon>Actinomycetes</taxon>
        <taxon>Streptosporangiales</taxon>
        <taxon>Nocardiopsidaceae</taxon>
        <taxon>Nocardiopsis</taxon>
    </lineage>
</organism>
<dbReference type="EMBL" id="JADBDY010000001">
    <property type="protein sequence ID" value="MBE1458905.1"/>
    <property type="molecule type" value="Genomic_DNA"/>
</dbReference>
<dbReference type="Proteomes" id="UP000598217">
    <property type="component" value="Unassembled WGS sequence"/>
</dbReference>
<accession>A0ABR9HIQ7</accession>
<evidence type="ECO:0000313" key="1">
    <source>
        <dbReference type="EMBL" id="MBE1458905.1"/>
    </source>
</evidence>
<protein>
    <recommendedName>
        <fullName evidence="3">Bacterial transcriptional activator domain-containing protein</fullName>
    </recommendedName>
</protein>
<proteinExistence type="predicted"/>
<gene>
    <name evidence="1" type="ORF">H4W79_003119</name>
</gene>
<dbReference type="RefSeq" id="WP_191271873.1">
    <property type="nucleotide sequence ID" value="NZ_BMXJ01000005.1"/>
</dbReference>
<name>A0ABR9HIQ7_9ACTN</name>
<evidence type="ECO:0000313" key="2">
    <source>
        <dbReference type="Proteomes" id="UP000598217"/>
    </source>
</evidence>
<evidence type="ECO:0008006" key="3">
    <source>
        <dbReference type="Google" id="ProtNLM"/>
    </source>
</evidence>
<comment type="caution">
    <text evidence="1">The sequence shown here is derived from an EMBL/GenBank/DDBJ whole genome shotgun (WGS) entry which is preliminary data.</text>
</comment>
<sequence>MTETKSVTDPGPLAMARMRALGAAPIRPDLPDAVIVDEALQAGRSVLDIVRREEPAHILGWVEGHEPSQEEGSGLYHPQHPRNELEVFAACLGCCWRDRHTEPWPGDPCEQQEVLEALAWAKEDDSPRALGSYRRALARLDRSLWVELSGTGVRLGPRTATWARSQTAELREVFDLLPRLPEHQPVEKLR</sequence>
<reference evidence="1 2" key="1">
    <citation type="submission" date="2020-10" db="EMBL/GenBank/DDBJ databases">
        <title>Sequencing the genomes of 1000 actinobacteria strains.</title>
        <authorList>
            <person name="Klenk H.-P."/>
        </authorList>
    </citation>
    <scope>NUCLEOTIDE SEQUENCE [LARGE SCALE GENOMIC DNA]</scope>
    <source>
        <strain evidence="1 2">DSM 45157</strain>
    </source>
</reference>
<keyword evidence="2" id="KW-1185">Reference proteome</keyword>